<dbReference type="Proteomes" id="UP000001947">
    <property type="component" value="Chromosome"/>
</dbReference>
<evidence type="ECO:0000313" key="3">
    <source>
        <dbReference type="Proteomes" id="UP000001947"/>
    </source>
</evidence>
<evidence type="ECO:0000313" key="2">
    <source>
        <dbReference type="EMBL" id="ABD79417.1"/>
    </source>
</evidence>
<dbReference type="GeneID" id="98611862"/>
<dbReference type="EMBL" id="CP000282">
    <property type="protein sequence ID" value="ABD79417.1"/>
    <property type="molecule type" value="Genomic_DNA"/>
</dbReference>
<feature type="chain" id="PRO_5012158328" evidence="1">
    <location>
        <begin position="16"/>
        <end position="142"/>
    </location>
</feature>
<dbReference type="eggNOG" id="ENOG50309K4">
    <property type="taxonomic scope" value="Bacteria"/>
</dbReference>
<dbReference type="STRING" id="203122.Sde_0153"/>
<feature type="signal peptide" evidence="1">
    <location>
        <begin position="1"/>
        <end position="15"/>
    </location>
</feature>
<dbReference type="KEGG" id="sde:Sde_0153"/>
<gene>
    <name evidence="2" type="ordered locus">Sde_0153</name>
</gene>
<dbReference type="AlphaFoldDB" id="Q21PG2"/>
<dbReference type="OrthoDB" id="6886737at2"/>
<evidence type="ECO:0000256" key="1">
    <source>
        <dbReference type="SAM" id="SignalP"/>
    </source>
</evidence>
<accession>Q21PG2</accession>
<reference evidence="2 3" key="1">
    <citation type="journal article" date="2008" name="PLoS Genet.">
        <title>Complete genome sequence of the complex carbohydrate-degrading marine bacterium, Saccharophagus degradans strain 2-40 T.</title>
        <authorList>
            <person name="Weiner R.M."/>
            <person name="Taylor L.E.II."/>
            <person name="Henrissat B."/>
            <person name="Hauser L."/>
            <person name="Land M."/>
            <person name="Coutinho P.M."/>
            <person name="Rancurel C."/>
            <person name="Saunders E.H."/>
            <person name="Longmire A.G."/>
            <person name="Zhang H."/>
            <person name="Bayer E.A."/>
            <person name="Gilbert H.J."/>
            <person name="Larimer F."/>
            <person name="Zhulin I.B."/>
            <person name="Ekborg N.A."/>
            <person name="Lamed R."/>
            <person name="Richardson P.M."/>
            <person name="Borovok I."/>
            <person name="Hutcheson S."/>
        </authorList>
    </citation>
    <scope>NUCLEOTIDE SEQUENCE [LARGE SCALE GENOMIC DNA]</scope>
    <source>
        <strain evidence="3">2-40 / ATCC 43961 / DSM 17024</strain>
    </source>
</reference>
<dbReference type="RefSeq" id="WP_011466641.1">
    <property type="nucleotide sequence ID" value="NC_007912.1"/>
</dbReference>
<dbReference type="HOGENOM" id="CLU_1814418_0_0_6"/>
<sequence length="142" mass="16254">MKRRLFLAATAAALAAGGTFIGFSTNSYQDIVKEVIKTRLHYLKISKADLNKFAAAYAQEVAKSRTKVMLIDFSYGCRTTDLCHQMVNDRINYFENYIVTYFLKSSDFFINGMNENKPVKYLSIDLVDPYKSPCYNPFARLI</sequence>
<name>Q21PG2_SACD2</name>
<organism evidence="2 3">
    <name type="scientific">Saccharophagus degradans (strain 2-40 / ATCC 43961 / DSM 17024)</name>
    <dbReference type="NCBI Taxonomy" id="203122"/>
    <lineage>
        <taxon>Bacteria</taxon>
        <taxon>Pseudomonadati</taxon>
        <taxon>Pseudomonadota</taxon>
        <taxon>Gammaproteobacteria</taxon>
        <taxon>Cellvibrionales</taxon>
        <taxon>Cellvibrionaceae</taxon>
        <taxon>Saccharophagus</taxon>
    </lineage>
</organism>
<proteinExistence type="predicted"/>
<keyword evidence="1" id="KW-0732">Signal</keyword>
<protein>
    <submittedName>
        <fullName evidence="2">Uncharacterized protein</fullName>
    </submittedName>
</protein>
<keyword evidence="3" id="KW-1185">Reference proteome</keyword>